<gene>
    <name evidence="1" type="ORF">BJ138DRAFT_910585</name>
</gene>
<reference evidence="1" key="1">
    <citation type="journal article" date="2021" name="New Phytol.">
        <title>Evolutionary innovations through gain and loss of genes in the ectomycorrhizal Boletales.</title>
        <authorList>
            <person name="Wu G."/>
            <person name="Miyauchi S."/>
            <person name="Morin E."/>
            <person name="Kuo A."/>
            <person name="Drula E."/>
            <person name="Varga T."/>
            <person name="Kohler A."/>
            <person name="Feng B."/>
            <person name="Cao Y."/>
            <person name="Lipzen A."/>
            <person name="Daum C."/>
            <person name="Hundley H."/>
            <person name="Pangilinan J."/>
            <person name="Johnson J."/>
            <person name="Barry K."/>
            <person name="LaButti K."/>
            <person name="Ng V."/>
            <person name="Ahrendt S."/>
            <person name="Min B."/>
            <person name="Choi I.G."/>
            <person name="Park H."/>
            <person name="Plett J.M."/>
            <person name="Magnuson J."/>
            <person name="Spatafora J.W."/>
            <person name="Nagy L.G."/>
            <person name="Henrissat B."/>
            <person name="Grigoriev I.V."/>
            <person name="Yang Z.L."/>
            <person name="Xu J."/>
            <person name="Martin F.M."/>
        </authorList>
    </citation>
    <scope>NUCLEOTIDE SEQUENCE</scope>
    <source>
        <strain evidence="1">ATCC 28755</strain>
    </source>
</reference>
<accession>A0ACB7ZTE9</accession>
<dbReference type="Proteomes" id="UP000790377">
    <property type="component" value="Unassembled WGS sequence"/>
</dbReference>
<protein>
    <submittedName>
        <fullName evidence="1">Uncharacterized protein</fullName>
    </submittedName>
</protein>
<comment type="caution">
    <text evidence="1">The sequence shown here is derived from an EMBL/GenBank/DDBJ whole genome shotgun (WGS) entry which is preliminary data.</text>
</comment>
<evidence type="ECO:0000313" key="2">
    <source>
        <dbReference type="Proteomes" id="UP000790377"/>
    </source>
</evidence>
<organism evidence="1 2">
    <name type="scientific">Hygrophoropsis aurantiaca</name>
    <dbReference type="NCBI Taxonomy" id="72124"/>
    <lineage>
        <taxon>Eukaryota</taxon>
        <taxon>Fungi</taxon>
        <taxon>Dikarya</taxon>
        <taxon>Basidiomycota</taxon>
        <taxon>Agaricomycotina</taxon>
        <taxon>Agaricomycetes</taxon>
        <taxon>Agaricomycetidae</taxon>
        <taxon>Boletales</taxon>
        <taxon>Coniophorineae</taxon>
        <taxon>Hygrophoropsidaceae</taxon>
        <taxon>Hygrophoropsis</taxon>
    </lineage>
</organism>
<sequence length="237" mass="26965">MGDQTREHDRVNAAIRIIEDEVLELEKQQNDLLARIHALQDTIARKRALARNLENMLVPVNRLPEEILLTCFGLAVQDWMGQIDGSDEQIIMDALNKDWEPNWIDDKSATEGFELPISPAFAISSVSHHWRRLTINMPSLWTNLVIPPKFSRHLDVYRDVLRRVKDMPISANFRFFSPAEILLAAGPSLMQALMPLMHAQKITALTLLSPSSVLSSLLSQLDNQPINTTGFSRHREQ</sequence>
<proteinExistence type="predicted"/>
<evidence type="ECO:0000313" key="1">
    <source>
        <dbReference type="EMBL" id="KAH7904434.1"/>
    </source>
</evidence>
<name>A0ACB7ZTE9_9AGAM</name>
<dbReference type="EMBL" id="MU268475">
    <property type="protein sequence ID" value="KAH7904434.1"/>
    <property type="molecule type" value="Genomic_DNA"/>
</dbReference>
<keyword evidence="2" id="KW-1185">Reference proteome</keyword>